<accession>A0A378IPP0</accession>
<dbReference type="RefSeq" id="WP_115174197.1">
    <property type="nucleotide sequence ID" value="NZ_UGNY01000001.1"/>
</dbReference>
<dbReference type="InterPro" id="IPR036770">
    <property type="entry name" value="Ankyrin_rpt-contain_sf"/>
</dbReference>
<keyword evidence="1" id="KW-0472">Membrane</keyword>
<dbReference type="Proteomes" id="UP000254033">
    <property type="component" value="Unassembled WGS sequence"/>
</dbReference>
<dbReference type="SUPFAM" id="SSF48403">
    <property type="entry name" value="Ankyrin repeat"/>
    <property type="match status" value="2"/>
</dbReference>
<dbReference type="PANTHER" id="PTHR24128:SF112">
    <property type="entry name" value="OS06G0292400 PROTEIN"/>
    <property type="match status" value="1"/>
</dbReference>
<keyword evidence="1" id="KW-0812">Transmembrane</keyword>
<dbReference type="EMBL" id="UGNY01000001">
    <property type="protein sequence ID" value="STX36910.1"/>
    <property type="molecule type" value="Genomic_DNA"/>
</dbReference>
<dbReference type="SMART" id="SM00248">
    <property type="entry name" value="ANK"/>
    <property type="match status" value="6"/>
</dbReference>
<name>A0A378IPP0_9GAMM</name>
<organism evidence="2 3">
    <name type="scientific">Legionella feeleii</name>
    <dbReference type="NCBI Taxonomy" id="453"/>
    <lineage>
        <taxon>Bacteria</taxon>
        <taxon>Pseudomonadati</taxon>
        <taxon>Pseudomonadota</taxon>
        <taxon>Gammaproteobacteria</taxon>
        <taxon>Legionellales</taxon>
        <taxon>Legionellaceae</taxon>
        <taxon>Legionella</taxon>
    </lineage>
</organism>
<feature type="transmembrane region" description="Helical" evidence="1">
    <location>
        <begin position="2285"/>
        <end position="2307"/>
    </location>
</feature>
<reference evidence="2 3" key="1">
    <citation type="submission" date="2018-06" db="EMBL/GenBank/DDBJ databases">
        <authorList>
            <consortium name="Pathogen Informatics"/>
            <person name="Doyle S."/>
        </authorList>
    </citation>
    <scope>NUCLEOTIDE SEQUENCE [LARGE SCALE GENOMIC DNA]</scope>
    <source>
        <strain evidence="2 3">NCTC11978</strain>
    </source>
</reference>
<evidence type="ECO:0000313" key="3">
    <source>
        <dbReference type="Proteomes" id="UP000254033"/>
    </source>
</evidence>
<dbReference type="InterPro" id="IPR002110">
    <property type="entry name" value="Ankyrin_rpt"/>
</dbReference>
<gene>
    <name evidence="2" type="ORF">NCTC11978_00056</name>
</gene>
<sequence length="2345" mass="262906">MANLITEEFHHLLVEKQQLIQNGVELVHDYPSLKAQTIQQELHDEIEALVKLLGEGLETFRQGFLDRCKQRAEQNANSCLSLFAMPDGECNQLYWHIAARLFEPKTMGDLLGILAPNITTLVSYEVASDANQGSLRERAKNPVFHFEERNLSSLKQEPSRAALSELAVSGNQLFEVANLVQFDFVTHEKFFGAFQQQYPELAATLYQHNEAFKTLQKNLVIVSKGRSPREVIQELIQQFLLGGETLTGETYASLEAQKAVTDFFGYLESLPDSLKQALLGLKTKKSFSLNDVCEHLRNENCVEQAASYLKDILNNEVNAVTLDIKPHLSPEQLQTIQRLYGRTRPLTAASTNTTTTLPMHYLEEGLNQLVIDDEQAYLNLILAFPPSYYSLLFKHAQITCEPALPDELGEMIENGFFNREQLAALNQAIVDNRERLGGLSECLHFALYNNYELIELILTPLSSQERLAPFKIKYRKDETFLHFLTEAPEALRTVLPLLPESERLALVNEKDATGNSTLHLAANNPEAIKAILTSLPESDRLVAVSTKNSKHNSTLHLAANNPEALKAILDSLPESDRLAAINIKNSDGERILHCAADNSEALKVILTSLPESVRLTAVKKKNSEGNSSLHYVIDKREALETILTLLPEDQRWEAVKQRNSNNASLLHRLVYYKKNALGMVFGLLHESHRLAAIQEKNRAGNSLLQRLFSQPETIIMLLTLLPQADRFAAVTEKDDRGNTLLHRVEVQTLASLLALLPETERLAALTIQNKRGNSVLHTMPIDNWAAMAAVLTVVPENKRLAALRDRDTEGERSLLLRIADAPKILQAVLTLLPQTDRLTALLEEDSEDNKILYQFADNSETLQAILALLSPPDYEIAVREIDYYKQTTLFNFLQEKRRLLKDIGVAHDYPSLKAETIQQELHDEIEALVKLLGEGLETFRQGFLERCKRRAEQNAGTCLSLFAMPDGECNQLYWQIAERLFEPKTMGDLLGILAPNITTLVSYEVASDANQGSLRERAKNPVFHFEERDLSSLNQQPSRAALSELAVSGNQLFDVTNLVQFDFATHEKFFDAFQQQYPELASALYQHNEAFKILQKNLVVVSKGLSPREVIQELIQQFLLGGETLTGEIEASLEAQQAVTDFFGYLESLPNAIKGALLLLETQSGTSLTGVCEHLRNETCVELAASYLKDILKNEANAVTLDTRPHLPPEQLQAIQRLYGRTSPLPAASTNTTTTLPIHYLEEGLKQLVIGDEQAYLNLLLAIPPSYYTLFLKQVQTSCDPDLPGELGEMMRSGLFNRKQFTALNQAIVDNMERFGGFTENLRFALNYSNYELLGLVLTSLSPEERLAQFKVNYDGDDGYRYTLLHMMSGKPEALATALTLLPEPDRLATINEEDSEGNSVLHLAVNNPDALKAILTSLPETARLKAINKKNSGGNSVLQVAINSPRALQTILDLLSPEEQAAVKEEEHYKRMALVNLLHEKRALLQDLGIAHDYPSLRAEVIEQELHVQIESLLQLLRYSKDLEAFRQVFLVRCKSRAEENAGTCLSLFAMPDGECNQLYWQIAELLFKPKTMGDMLGILAPNVTTLVNYEVNSDASQDSLRERTRNPLFRFQEKSLACLEQTPSRAALRELAVSGSQLFEVANLIQFDFATHEKFFNAFQTQYPNLAEALYQHNDAFKTLQKNLVLVSKGQTPREVINEFIQQLLLGGETLTGEPFASIDTQKAVTDFFGYLESLPNTLKEALLELKTKEGALFSLNNVCEHLRRENCVELAASYLKDILKNETNAATLDTRPHLSPEQLQATQRLYGRTRPLPAAGTNTTTTLPTYYLEDNLKQLVINDEQTYLNLLLAFPPSYYTLLFKHAQISCEPALPVELGYMIENGLFNSEQLTVLNQAIVDNRERLGGFFECMQFALNYSNYELAKFILTSLSPEQRVARLTEKDEVENTLLHAVAKLPEILTIALTLLPESERLAIINGKGSKGKSVLQLAAKNPNSLKAILMSLPESDRLAAVNEKNSNGDSTLHLAAKNPKALEAILTALPAIQRWDAVNEENGKHINLLRQIINKKDTLAMVFGLLHESHRLLANKVNNLLMGSIYSSETLTTLLALIPETERLAALKDDRGNIILPDLYARYSANWRDILPLLPNSDLLEFFTTKGGDYQNILERITTEEEFVTLLALLPEAAPLTSSAYSAKKNAQISLLYSHINQLRSYGGELYDHLIDKEAEKEGKKAIVLALNLNHFANKFIYAQNNEERQVAKMAFEKELRKGMLDMQHRALWKPILANIVLAATGLGLLMIVGKVYLTGSAFFMQTERHKQIDKIASNFTALQIEEETSLVSASI</sequence>
<dbReference type="PANTHER" id="PTHR24128">
    <property type="entry name" value="HOMEOBOX PROTEIN WARIAI"/>
    <property type="match status" value="1"/>
</dbReference>
<evidence type="ECO:0000313" key="2">
    <source>
        <dbReference type="EMBL" id="STX36910.1"/>
    </source>
</evidence>
<protein>
    <submittedName>
        <fullName evidence="2">Ankyrin repeats (3 copies)</fullName>
    </submittedName>
</protein>
<evidence type="ECO:0000256" key="1">
    <source>
        <dbReference type="SAM" id="Phobius"/>
    </source>
</evidence>
<proteinExistence type="predicted"/>
<dbReference type="Gene3D" id="1.25.40.20">
    <property type="entry name" value="Ankyrin repeat-containing domain"/>
    <property type="match status" value="4"/>
</dbReference>
<keyword evidence="1" id="KW-1133">Transmembrane helix</keyword>